<accession>A0A367JX66</accession>
<feature type="compositionally biased region" description="Basic and acidic residues" evidence="1">
    <location>
        <begin position="308"/>
        <end position="325"/>
    </location>
</feature>
<feature type="compositionally biased region" description="Basic and acidic residues" evidence="1">
    <location>
        <begin position="94"/>
        <end position="104"/>
    </location>
</feature>
<evidence type="ECO:0000313" key="3">
    <source>
        <dbReference type="EMBL" id="RCH94495.1"/>
    </source>
</evidence>
<dbReference type="InterPro" id="IPR036020">
    <property type="entry name" value="WW_dom_sf"/>
</dbReference>
<dbReference type="Proteomes" id="UP000252139">
    <property type="component" value="Unassembled WGS sequence"/>
</dbReference>
<dbReference type="InterPro" id="IPR001202">
    <property type="entry name" value="WW_dom"/>
</dbReference>
<dbReference type="SMART" id="SM00456">
    <property type="entry name" value="WW"/>
    <property type="match status" value="1"/>
</dbReference>
<dbReference type="SUPFAM" id="SSF51045">
    <property type="entry name" value="WW domain"/>
    <property type="match status" value="1"/>
</dbReference>
<feature type="domain" description="WW" evidence="2">
    <location>
        <begin position="192"/>
        <end position="225"/>
    </location>
</feature>
<feature type="compositionally biased region" description="Basic and acidic residues" evidence="1">
    <location>
        <begin position="17"/>
        <end position="29"/>
    </location>
</feature>
<organism evidence="3 4">
    <name type="scientific">Rhizopus azygosporus</name>
    <name type="common">Rhizopus microsporus var. azygosporus</name>
    <dbReference type="NCBI Taxonomy" id="86630"/>
    <lineage>
        <taxon>Eukaryota</taxon>
        <taxon>Fungi</taxon>
        <taxon>Fungi incertae sedis</taxon>
        <taxon>Mucoromycota</taxon>
        <taxon>Mucoromycotina</taxon>
        <taxon>Mucoromycetes</taxon>
        <taxon>Mucorales</taxon>
        <taxon>Mucorineae</taxon>
        <taxon>Rhizopodaceae</taxon>
        <taxon>Rhizopus</taxon>
    </lineage>
</organism>
<gene>
    <name evidence="3" type="ORF">CU097_006192</name>
</gene>
<dbReference type="CDD" id="cd00201">
    <property type="entry name" value="WW"/>
    <property type="match status" value="1"/>
</dbReference>
<dbReference type="Pfam" id="PF00397">
    <property type="entry name" value="WW"/>
    <property type="match status" value="1"/>
</dbReference>
<feature type="region of interest" description="Disordered" evidence="1">
    <location>
        <begin position="1"/>
        <end position="199"/>
    </location>
</feature>
<dbReference type="EMBL" id="PJQL01000572">
    <property type="protein sequence ID" value="RCH94495.1"/>
    <property type="molecule type" value="Genomic_DNA"/>
</dbReference>
<feature type="compositionally biased region" description="Basic and acidic residues" evidence="1">
    <location>
        <begin position="126"/>
        <end position="150"/>
    </location>
</feature>
<evidence type="ECO:0000256" key="1">
    <source>
        <dbReference type="SAM" id="MobiDB-lite"/>
    </source>
</evidence>
<feature type="compositionally biased region" description="Polar residues" evidence="1">
    <location>
        <begin position="1"/>
        <end position="14"/>
    </location>
</feature>
<evidence type="ECO:0000313" key="4">
    <source>
        <dbReference type="Proteomes" id="UP000252139"/>
    </source>
</evidence>
<feature type="compositionally biased region" description="Pro residues" evidence="1">
    <location>
        <begin position="294"/>
        <end position="304"/>
    </location>
</feature>
<dbReference type="AlphaFoldDB" id="A0A367JX66"/>
<feature type="compositionally biased region" description="Basic and acidic residues" evidence="1">
    <location>
        <begin position="227"/>
        <end position="241"/>
    </location>
</feature>
<feature type="region of interest" description="Disordered" evidence="1">
    <location>
        <begin position="227"/>
        <end position="325"/>
    </location>
</feature>
<feature type="compositionally biased region" description="Low complexity" evidence="1">
    <location>
        <begin position="277"/>
        <end position="290"/>
    </location>
</feature>
<comment type="caution">
    <text evidence="3">The sequence shown here is derived from an EMBL/GenBank/DDBJ whole genome shotgun (WGS) entry which is preliminary data.</text>
</comment>
<feature type="compositionally biased region" description="Basic and acidic residues" evidence="1">
    <location>
        <begin position="177"/>
        <end position="194"/>
    </location>
</feature>
<keyword evidence="4" id="KW-1185">Reference proteome</keyword>
<feature type="compositionally biased region" description="Pro residues" evidence="1">
    <location>
        <begin position="50"/>
        <end position="70"/>
    </location>
</feature>
<name>A0A367JX66_RHIAZ</name>
<dbReference type="Gene3D" id="2.20.70.10">
    <property type="match status" value="1"/>
</dbReference>
<proteinExistence type="predicted"/>
<evidence type="ECO:0000259" key="2">
    <source>
        <dbReference type="PROSITE" id="PS50020"/>
    </source>
</evidence>
<sequence>MLISTHTTDMTTMSEMKPIKMDRRYDYPPRPRFTHPRPRYDDRYYRPRYHPLPPPLPSHYRYPRPPPRPSSPYYYPARPRDYHSYYHHSRSSSSRHDDRRRPEKVSNGSTSRKQEEEIKSMGPSQSKEEQRETPIEKEQKPIEEEKKPVIKEAVISFDSDGEDDWVNETMAQSSPEPKQEEPQKEEKKQEKDSLPETWISCQTEKGEVYYYNQITRKSVWDIKDIHDNRGANSSEHRPVKREVHHYHRTEIRQVRPYYDRYPSPPSSNIPPSPPLPSSSSSSSLSAPGRYYPRRYPPYHRPPLYQPRWTDRRATRRNEPYEKRYR</sequence>
<dbReference type="PROSITE" id="PS50020">
    <property type="entry name" value="WW_DOMAIN_2"/>
    <property type="match status" value="1"/>
</dbReference>
<reference evidence="3 4" key="1">
    <citation type="journal article" date="2018" name="G3 (Bethesda)">
        <title>Phylogenetic and Phylogenomic Definition of Rhizopus Species.</title>
        <authorList>
            <person name="Gryganskyi A.P."/>
            <person name="Golan J."/>
            <person name="Dolatabadi S."/>
            <person name="Mondo S."/>
            <person name="Robb S."/>
            <person name="Idnurm A."/>
            <person name="Muszewska A."/>
            <person name="Steczkiewicz K."/>
            <person name="Masonjones S."/>
            <person name="Liao H.L."/>
            <person name="Gajdeczka M.T."/>
            <person name="Anike F."/>
            <person name="Vuek A."/>
            <person name="Anishchenko I.M."/>
            <person name="Voigt K."/>
            <person name="de Hoog G.S."/>
            <person name="Smith M.E."/>
            <person name="Heitman J."/>
            <person name="Vilgalys R."/>
            <person name="Stajich J.E."/>
        </authorList>
    </citation>
    <scope>NUCLEOTIDE SEQUENCE [LARGE SCALE GENOMIC DNA]</scope>
    <source>
        <strain evidence="3 4">CBS 357.93</strain>
    </source>
</reference>
<dbReference type="OrthoDB" id="2273716at2759"/>
<feature type="compositionally biased region" description="Pro residues" evidence="1">
    <location>
        <begin position="262"/>
        <end position="276"/>
    </location>
</feature>
<protein>
    <recommendedName>
        <fullName evidence="2">WW domain-containing protein</fullName>
    </recommendedName>
</protein>